<organism evidence="1 2">
    <name type="scientific">Metarhizobium album</name>
    <dbReference type="NCBI Taxonomy" id="2182425"/>
    <lineage>
        <taxon>Bacteria</taxon>
        <taxon>Pseudomonadati</taxon>
        <taxon>Pseudomonadota</taxon>
        <taxon>Alphaproteobacteria</taxon>
        <taxon>Hyphomicrobiales</taxon>
        <taxon>Rhizobiaceae</taxon>
        <taxon>Metarhizobium</taxon>
    </lineage>
</organism>
<accession>A0A2U2DM94</accession>
<reference evidence="1 2" key="1">
    <citation type="submission" date="2018-05" db="EMBL/GenBank/DDBJ databases">
        <title>The draft genome of strain NS-104.</title>
        <authorList>
            <person name="Hang P."/>
            <person name="Jiang J."/>
        </authorList>
    </citation>
    <scope>NUCLEOTIDE SEQUENCE [LARGE SCALE GENOMIC DNA]</scope>
    <source>
        <strain evidence="1 2">NS-104</strain>
    </source>
</reference>
<keyword evidence="2" id="KW-1185">Reference proteome</keyword>
<sequence length="198" mass="21666">MSGRHEIEICEPSPFIYYENGQIAVTDGVSVWLIIVTCEAMRATAPPPEKSLRRLVRFAEYYRDIAAAALHRGEDVDGRIWVTEAMVLASPPPVSGRRAVITSRVACGMKAGKRSDMPSMVREFEGYRIAIYSPGGHFAVITAPANNRVLDLKEKQPRSTVVEGPLVCLQRAEALVQILAQTAAAESNGNQNLERAVS</sequence>
<proteinExistence type="predicted"/>
<evidence type="ECO:0000313" key="1">
    <source>
        <dbReference type="EMBL" id="PWE54426.1"/>
    </source>
</evidence>
<dbReference type="EMBL" id="QFBC01000010">
    <property type="protein sequence ID" value="PWE54426.1"/>
    <property type="molecule type" value="Genomic_DNA"/>
</dbReference>
<dbReference type="AlphaFoldDB" id="A0A2U2DM94"/>
<name>A0A2U2DM94_9HYPH</name>
<evidence type="ECO:0000313" key="2">
    <source>
        <dbReference type="Proteomes" id="UP000245252"/>
    </source>
</evidence>
<dbReference type="OrthoDB" id="8373082at2"/>
<protein>
    <submittedName>
        <fullName evidence="1">Uncharacterized protein</fullName>
    </submittedName>
</protein>
<comment type="caution">
    <text evidence="1">The sequence shown here is derived from an EMBL/GenBank/DDBJ whole genome shotgun (WGS) entry which is preliminary data.</text>
</comment>
<gene>
    <name evidence="1" type="ORF">DEM27_20160</name>
</gene>
<dbReference type="Proteomes" id="UP000245252">
    <property type="component" value="Unassembled WGS sequence"/>
</dbReference>
<dbReference type="RefSeq" id="WP_109460056.1">
    <property type="nucleotide sequence ID" value="NZ_QFBC01000010.1"/>
</dbReference>